<keyword evidence="2" id="KW-1185">Reference proteome</keyword>
<protein>
    <recommendedName>
        <fullName evidence="3">Lipoprotein</fullName>
    </recommendedName>
</protein>
<name>A0ABV8CWM5_9STRE</name>
<accession>A0ABV8CWM5</accession>
<organism evidence="1 2">
    <name type="scientific">Streptococcus caprae</name>
    <dbReference type="NCBI Taxonomy" id="1640501"/>
    <lineage>
        <taxon>Bacteria</taxon>
        <taxon>Bacillati</taxon>
        <taxon>Bacillota</taxon>
        <taxon>Bacilli</taxon>
        <taxon>Lactobacillales</taxon>
        <taxon>Streptococcaceae</taxon>
        <taxon>Streptococcus</taxon>
    </lineage>
</organism>
<reference evidence="2" key="1">
    <citation type="journal article" date="2019" name="Int. J. Syst. Evol. Microbiol.">
        <title>The Global Catalogue of Microorganisms (GCM) 10K type strain sequencing project: providing services to taxonomists for standard genome sequencing and annotation.</title>
        <authorList>
            <consortium name="The Broad Institute Genomics Platform"/>
            <consortium name="The Broad Institute Genome Sequencing Center for Infectious Disease"/>
            <person name="Wu L."/>
            <person name="Ma J."/>
        </authorList>
    </citation>
    <scope>NUCLEOTIDE SEQUENCE [LARGE SCALE GENOMIC DNA]</scope>
    <source>
        <strain evidence="2">CCUG 67170</strain>
    </source>
</reference>
<evidence type="ECO:0000313" key="1">
    <source>
        <dbReference type="EMBL" id="MFC3928410.1"/>
    </source>
</evidence>
<dbReference type="EMBL" id="JBHRZV010000049">
    <property type="protein sequence ID" value="MFC3928410.1"/>
    <property type="molecule type" value="Genomic_DNA"/>
</dbReference>
<dbReference type="RefSeq" id="WP_380426924.1">
    <property type="nucleotide sequence ID" value="NZ_JBHRZV010000049.1"/>
</dbReference>
<gene>
    <name evidence="1" type="ORF">ACFORF_07505</name>
</gene>
<evidence type="ECO:0000313" key="2">
    <source>
        <dbReference type="Proteomes" id="UP001595807"/>
    </source>
</evidence>
<dbReference type="Proteomes" id="UP001595807">
    <property type="component" value="Unassembled WGS sequence"/>
</dbReference>
<sequence>MTGMLIGCHHSKSVEEELQPMFEILDKQEIELNNVSLIKDSFHVYNVNQSISFLQFNLEDNLDNSLSGTFFKENSEERVEDKVLYTNNELHFESLDNRSEKLFFQEFHFSKEYFKSLQNEGESDSVERYEKIIKYREKIHSTYSKKLIKEYSLSKDSDITVKVEKLSGESTNFRYILTYSLYDASASIELRRILVIKMEEQ</sequence>
<proteinExistence type="predicted"/>
<evidence type="ECO:0008006" key="3">
    <source>
        <dbReference type="Google" id="ProtNLM"/>
    </source>
</evidence>
<comment type="caution">
    <text evidence="1">The sequence shown here is derived from an EMBL/GenBank/DDBJ whole genome shotgun (WGS) entry which is preliminary data.</text>
</comment>